<organism evidence="1 2">
    <name type="scientific">Segatella copri</name>
    <dbReference type="NCBI Taxonomy" id="165179"/>
    <lineage>
        <taxon>Bacteria</taxon>
        <taxon>Pseudomonadati</taxon>
        <taxon>Bacteroidota</taxon>
        <taxon>Bacteroidia</taxon>
        <taxon>Bacteroidales</taxon>
        <taxon>Prevotellaceae</taxon>
        <taxon>Segatella</taxon>
    </lineage>
</organism>
<protein>
    <submittedName>
        <fullName evidence="1">Uncharacterized protein</fullName>
    </submittedName>
</protein>
<gene>
    <name evidence="1" type="ORF">LYY06_03805</name>
</gene>
<dbReference type="EMBL" id="JAJTVO010000005">
    <property type="protein sequence ID" value="MCE4121392.1"/>
    <property type="molecule type" value="Genomic_DNA"/>
</dbReference>
<sequence length="56" mass="6001">MVDADGYTPIAGSPLLDAASFAGWTGFDTVTYIGAFDGSTNWMSGWTNFDPQNAKY</sequence>
<name>A0AAW4YGK1_9BACT</name>
<proteinExistence type="predicted"/>
<dbReference type="Proteomes" id="UP001200307">
    <property type="component" value="Unassembled WGS sequence"/>
</dbReference>
<evidence type="ECO:0000313" key="1">
    <source>
        <dbReference type="EMBL" id="MCE4121392.1"/>
    </source>
</evidence>
<evidence type="ECO:0000313" key="2">
    <source>
        <dbReference type="Proteomes" id="UP001200307"/>
    </source>
</evidence>
<comment type="caution">
    <text evidence="1">The sequence shown here is derived from an EMBL/GenBank/DDBJ whole genome shotgun (WGS) entry which is preliminary data.</text>
</comment>
<dbReference type="AlphaFoldDB" id="A0AAW4YGK1"/>
<reference evidence="1" key="1">
    <citation type="submission" date="2021-12" db="EMBL/GenBank/DDBJ databases">
        <authorList>
            <person name="Lv X."/>
        </authorList>
    </citation>
    <scope>NUCLEOTIDE SEQUENCE</scope>
    <source>
        <strain evidence="1">HF2106</strain>
    </source>
</reference>
<dbReference type="RefSeq" id="WP_233338711.1">
    <property type="nucleotide sequence ID" value="NZ_JAJTVO010000005.1"/>
</dbReference>
<accession>A0AAW4YGK1</accession>